<dbReference type="STRING" id="1172190.M947_03570"/>
<proteinExistence type="inferred from homology"/>
<evidence type="ECO:0000313" key="5">
    <source>
        <dbReference type="EMBL" id="EQB40114.1"/>
    </source>
</evidence>
<dbReference type="OrthoDB" id="9813037at2"/>
<name>T0KSZ9_9BACT</name>
<gene>
    <name evidence="5" type="ORF">M947_03570</name>
</gene>
<evidence type="ECO:0000259" key="4">
    <source>
        <dbReference type="Pfam" id="PF13407"/>
    </source>
</evidence>
<dbReference type="PANTHER" id="PTHR46847:SF1">
    <property type="entry name" value="D-ALLOSE-BINDING PERIPLASMIC PROTEIN-RELATED"/>
    <property type="match status" value="1"/>
</dbReference>
<protein>
    <recommendedName>
        <fullName evidence="4">Periplasmic binding protein domain-containing protein</fullName>
    </recommendedName>
</protein>
<dbReference type="RefSeq" id="WP_021286988.1">
    <property type="nucleotide sequence ID" value="NZ_AUPZ01000004.1"/>
</dbReference>
<accession>T0KSZ9</accession>
<comment type="similarity">
    <text evidence="2">Belongs to the bacterial solute-binding protein 2 family.</text>
</comment>
<reference evidence="5 6" key="1">
    <citation type="submission" date="2013-07" db="EMBL/GenBank/DDBJ databases">
        <title>Sulfurimonas hongkongensis AST-10 Genome Sequencing.</title>
        <authorList>
            <person name="Cai L."/>
            <person name="Zhang T."/>
        </authorList>
    </citation>
    <scope>NUCLEOTIDE SEQUENCE [LARGE SCALE GENOMIC DNA]</scope>
    <source>
        <strain evidence="5 6">AST-10</strain>
    </source>
</reference>
<dbReference type="PANTHER" id="PTHR46847">
    <property type="entry name" value="D-ALLOSE-BINDING PERIPLASMIC PROTEIN-RELATED"/>
    <property type="match status" value="1"/>
</dbReference>
<dbReference type="Gene3D" id="3.40.50.2300">
    <property type="match status" value="2"/>
</dbReference>
<dbReference type="eggNOG" id="COG1879">
    <property type="taxonomic scope" value="Bacteria"/>
</dbReference>
<evidence type="ECO:0000256" key="1">
    <source>
        <dbReference type="ARBA" id="ARBA00004196"/>
    </source>
</evidence>
<evidence type="ECO:0000256" key="3">
    <source>
        <dbReference type="ARBA" id="ARBA00022729"/>
    </source>
</evidence>
<dbReference type="GO" id="GO:0030313">
    <property type="term" value="C:cell envelope"/>
    <property type="evidence" value="ECO:0007669"/>
    <property type="project" value="UniProtKB-SubCell"/>
</dbReference>
<dbReference type="GO" id="GO:0030246">
    <property type="term" value="F:carbohydrate binding"/>
    <property type="evidence" value="ECO:0007669"/>
    <property type="project" value="UniProtKB-ARBA"/>
</dbReference>
<dbReference type="EMBL" id="AUPZ01000004">
    <property type="protein sequence ID" value="EQB40114.1"/>
    <property type="molecule type" value="Genomic_DNA"/>
</dbReference>
<dbReference type="Pfam" id="PF13407">
    <property type="entry name" value="Peripla_BP_4"/>
    <property type="match status" value="1"/>
</dbReference>
<dbReference type="AlphaFoldDB" id="T0KSZ9"/>
<dbReference type="InterPro" id="IPR028082">
    <property type="entry name" value="Peripla_BP_I"/>
</dbReference>
<dbReference type="Proteomes" id="UP000015520">
    <property type="component" value="Unassembled WGS sequence"/>
</dbReference>
<keyword evidence="6" id="KW-1185">Reference proteome</keyword>
<comment type="subcellular location">
    <subcellularLocation>
        <location evidence="1">Cell envelope</location>
    </subcellularLocation>
</comment>
<evidence type="ECO:0000256" key="2">
    <source>
        <dbReference type="ARBA" id="ARBA00007639"/>
    </source>
</evidence>
<dbReference type="SUPFAM" id="SSF53822">
    <property type="entry name" value="Periplasmic binding protein-like I"/>
    <property type="match status" value="1"/>
</dbReference>
<dbReference type="InterPro" id="IPR025997">
    <property type="entry name" value="SBP_2_dom"/>
</dbReference>
<sequence length="323" mass="35876">MNLIKTTLLVTFFVTFLGAVEVNSSVSKKKIAYIVSDIRIPFWEIMSRGIKNSAAKLGYKVSIYSSNNIKKFEIQNTIKAIKNRVDAIVLSPINSSSAVTILKFAKSANIPVVICDIGADEGDYVSFISSDNQDGAYKIGQVLTKKMRELGWDKNGSVGIISIPQKRANGKARTAGFMRAMSQSGIKVDGLKQQVDFSYKETYDFSKELIEKNENLRAIWLQGSDRYKAALDAIKDAGKENKVLLIVFDAEPEFLELIPKGIIIGAAMQQPYVFGENAVLVLDNFFNKKNVKKHIQLSILPISTDNIEKNTPLIKRNVLGILE</sequence>
<evidence type="ECO:0000313" key="6">
    <source>
        <dbReference type="Proteomes" id="UP000015520"/>
    </source>
</evidence>
<dbReference type="PATRIC" id="fig|1172190.3.peg.694"/>
<comment type="caution">
    <text evidence="5">The sequence shown here is derived from an EMBL/GenBank/DDBJ whole genome shotgun (WGS) entry which is preliminary data.</text>
</comment>
<feature type="domain" description="Periplasmic binding protein" evidence="4">
    <location>
        <begin position="31"/>
        <end position="287"/>
    </location>
</feature>
<organism evidence="5 6">
    <name type="scientific">Sulfurimonas hongkongensis</name>
    <dbReference type="NCBI Taxonomy" id="1172190"/>
    <lineage>
        <taxon>Bacteria</taxon>
        <taxon>Pseudomonadati</taxon>
        <taxon>Campylobacterota</taxon>
        <taxon>Epsilonproteobacteria</taxon>
        <taxon>Campylobacterales</taxon>
        <taxon>Sulfurimonadaceae</taxon>
        <taxon>Sulfurimonas</taxon>
    </lineage>
</organism>
<keyword evidence="3" id="KW-0732">Signal</keyword>